<comment type="caution">
    <text evidence="9">The sequence shown here is derived from an EMBL/GenBank/DDBJ whole genome shotgun (WGS) entry which is preliminary data.</text>
</comment>
<gene>
    <name evidence="9" type="ORF">OH136_12785</name>
</gene>
<keyword evidence="10" id="KW-1185">Reference proteome</keyword>
<evidence type="ECO:0000256" key="5">
    <source>
        <dbReference type="ARBA" id="ARBA00023004"/>
    </source>
</evidence>
<evidence type="ECO:0000256" key="8">
    <source>
        <dbReference type="SAM" id="SignalP"/>
    </source>
</evidence>
<dbReference type="Proteomes" id="UP001208041">
    <property type="component" value="Unassembled WGS sequence"/>
</dbReference>
<keyword evidence="8" id="KW-0732">Signal</keyword>
<keyword evidence="5 6" id="KW-0408">Iron</keyword>
<keyword evidence="2 7" id="KW-0349">Heme</keyword>
<evidence type="ECO:0000256" key="1">
    <source>
        <dbReference type="ARBA" id="ARBA00022448"/>
    </source>
</evidence>
<organism evidence="9 10">
    <name type="scientific">Halocynthiibacter halioticoli</name>
    <dbReference type="NCBI Taxonomy" id="2986804"/>
    <lineage>
        <taxon>Bacteria</taxon>
        <taxon>Pseudomonadati</taxon>
        <taxon>Pseudomonadota</taxon>
        <taxon>Alphaproteobacteria</taxon>
        <taxon>Rhodobacterales</taxon>
        <taxon>Paracoccaceae</taxon>
        <taxon>Halocynthiibacter</taxon>
    </lineage>
</organism>
<evidence type="ECO:0000256" key="3">
    <source>
        <dbReference type="ARBA" id="ARBA00022723"/>
    </source>
</evidence>
<comment type="PTM">
    <text evidence="7">Binds 1 heme group per subunit.</text>
</comment>
<evidence type="ECO:0000256" key="4">
    <source>
        <dbReference type="ARBA" id="ARBA00022982"/>
    </source>
</evidence>
<dbReference type="GO" id="GO:0042597">
    <property type="term" value="C:periplasmic space"/>
    <property type="evidence" value="ECO:0007669"/>
    <property type="project" value="InterPro"/>
</dbReference>
<dbReference type="Pfam" id="PF01322">
    <property type="entry name" value="Cytochrom_C_2"/>
    <property type="match status" value="1"/>
</dbReference>
<feature type="binding site" description="covalent" evidence="7">
    <location>
        <position position="151"/>
    </location>
    <ligand>
        <name>heme c</name>
        <dbReference type="ChEBI" id="CHEBI:61717"/>
    </ligand>
</feature>
<reference evidence="9" key="1">
    <citation type="submission" date="2022-10" db="EMBL/GenBank/DDBJ databases">
        <authorList>
            <person name="Yue Y."/>
        </authorList>
    </citation>
    <scope>NUCLEOTIDE SEQUENCE</scope>
    <source>
        <strain evidence="9">Z654</strain>
    </source>
</reference>
<name>A0AAE3J0I8_9RHOB</name>
<dbReference type="GO" id="GO:0020037">
    <property type="term" value="F:heme binding"/>
    <property type="evidence" value="ECO:0007669"/>
    <property type="project" value="InterPro"/>
</dbReference>
<dbReference type="EMBL" id="JAOYFC010000002">
    <property type="protein sequence ID" value="MCV6825429.1"/>
    <property type="molecule type" value="Genomic_DNA"/>
</dbReference>
<dbReference type="GO" id="GO:0022900">
    <property type="term" value="P:electron transport chain"/>
    <property type="evidence" value="ECO:0007669"/>
    <property type="project" value="InterPro"/>
</dbReference>
<proteinExistence type="predicted"/>
<evidence type="ECO:0000256" key="6">
    <source>
        <dbReference type="PIRSR" id="PIRSR000027-1"/>
    </source>
</evidence>
<dbReference type="AlphaFoldDB" id="A0AAE3J0I8"/>
<accession>A0AAE3J0I8</accession>
<dbReference type="GO" id="GO:0005506">
    <property type="term" value="F:iron ion binding"/>
    <property type="evidence" value="ECO:0007669"/>
    <property type="project" value="InterPro"/>
</dbReference>
<sequence>MNFKLTLLAGAVALGTLGSAAIGDSHDEKALLAAVEARQAVMKLYAFNVGQLAAMAKGEVEYDADAATAAASNLAALSALDQSKLWPPGSDTEALGDKTAALPAIWQADSMAMKHGMDLANASAALAESAGDGLDAMRAAFGEAGKTCNACHKDYRQRRN</sequence>
<dbReference type="RefSeq" id="WP_263954304.1">
    <property type="nucleotide sequence ID" value="NZ_JAOYFC010000002.1"/>
</dbReference>
<evidence type="ECO:0000313" key="9">
    <source>
        <dbReference type="EMBL" id="MCV6825429.1"/>
    </source>
</evidence>
<dbReference type="Gene3D" id="1.20.120.10">
    <property type="entry name" value="Cytochrome c/b562"/>
    <property type="match status" value="1"/>
</dbReference>
<evidence type="ECO:0000313" key="10">
    <source>
        <dbReference type="Proteomes" id="UP001208041"/>
    </source>
</evidence>
<feature type="binding site" description="axial binding residue" evidence="6">
    <location>
        <position position="152"/>
    </location>
    <ligand>
        <name>heme c</name>
        <dbReference type="ChEBI" id="CHEBI:61717"/>
    </ligand>
    <ligandPart>
        <name>Fe</name>
        <dbReference type="ChEBI" id="CHEBI:18248"/>
    </ligandPart>
</feature>
<keyword evidence="4" id="KW-0249">Electron transport</keyword>
<dbReference type="SUPFAM" id="SSF47175">
    <property type="entry name" value="Cytochromes"/>
    <property type="match status" value="1"/>
</dbReference>
<dbReference type="PIRSF" id="PIRSF000027">
    <property type="entry name" value="Cytc_c_prime"/>
    <property type="match status" value="1"/>
</dbReference>
<protein>
    <submittedName>
        <fullName evidence="9">Cytochrome c</fullName>
    </submittedName>
</protein>
<feature type="binding site" description="covalent" evidence="7">
    <location>
        <position position="148"/>
    </location>
    <ligand>
        <name>heme c</name>
        <dbReference type="ChEBI" id="CHEBI:61717"/>
    </ligand>
</feature>
<keyword evidence="3 6" id="KW-0479">Metal-binding</keyword>
<dbReference type="InterPro" id="IPR012127">
    <property type="entry name" value="Cyt_c_prime"/>
</dbReference>
<dbReference type="GO" id="GO:0009055">
    <property type="term" value="F:electron transfer activity"/>
    <property type="evidence" value="ECO:0007669"/>
    <property type="project" value="InterPro"/>
</dbReference>
<evidence type="ECO:0000256" key="2">
    <source>
        <dbReference type="ARBA" id="ARBA00022617"/>
    </source>
</evidence>
<keyword evidence="1" id="KW-0813">Transport</keyword>
<feature type="signal peptide" evidence="8">
    <location>
        <begin position="1"/>
        <end position="20"/>
    </location>
</feature>
<dbReference type="InterPro" id="IPR010980">
    <property type="entry name" value="Cyt_c/b562"/>
</dbReference>
<feature type="chain" id="PRO_5042139369" evidence="8">
    <location>
        <begin position="21"/>
        <end position="160"/>
    </location>
</feature>
<dbReference type="PROSITE" id="PS51009">
    <property type="entry name" value="CYTCII"/>
    <property type="match status" value="1"/>
</dbReference>
<evidence type="ECO:0000256" key="7">
    <source>
        <dbReference type="PIRSR" id="PIRSR000027-2"/>
    </source>
</evidence>
<dbReference type="InterPro" id="IPR002321">
    <property type="entry name" value="Cyt_c_II"/>
</dbReference>